<evidence type="ECO:0000313" key="1">
    <source>
        <dbReference type="EMBL" id="GEP73190.1"/>
    </source>
</evidence>
<proteinExistence type="predicted"/>
<dbReference type="STRING" id="1423795.FD12_GL002650"/>
<reference evidence="1 2" key="1">
    <citation type="submission" date="2019-07" db="EMBL/GenBank/DDBJ databases">
        <title>Whole genome shotgun sequence of Lactobacillus rapi NBRC 109618.</title>
        <authorList>
            <person name="Hosoyama A."/>
            <person name="Uohara A."/>
            <person name="Ohji S."/>
            <person name="Ichikawa N."/>
        </authorList>
    </citation>
    <scope>NUCLEOTIDE SEQUENCE [LARGE SCALE GENOMIC DNA]</scope>
    <source>
        <strain evidence="1 2">NBRC 109618</strain>
    </source>
</reference>
<sequence length="62" mass="7056">MERYGHEVPSRRQIKKQHNLVVKSVSSAKEQSAVHLNKLETTVEIEGIVDVGTYPRIKKIAE</sequence>
<dbReference type="RefSeq" id="WP_054748503.1">
    <property type="nucleotide sequence ID" value="NZ_BKAM01000055.1"/>
</dbReference>
<organism evidence="1 2">
    <name type="scientific">Lentilactobacillus rapi</name>
    <dbReference type="NCBI Taxonomy" id="481723"/>
    <lineage>
        <taxon>Bacteria</taxon>
        <taxon>Bacillati</taxon>
        <taxon>Bacillota</taxon>
        <taxon>Bacilli</taxon>
        <taxon>Lactobacillales</taxon>
        <taxon>Lactobacillaceae</taxon>
        <taxon>Lentilactobacillus</taxon>
    </lineage>
</organism>
<dbReference type="EMBL" id="BKAM01000055">
    <property type="protein sequence ID" value="GEP73190.1"/>
    <property type="molecule type" value="Genomic_DNA"/>
</dbReference>
<dbReference type="OrthoDB" id="2328769at2"/>
<gene>
    <name evidence="1" type="ORF">LRA02_20580</name>
</gene>
<dbReference type="Proteomes" id="UP000321569">
    <property type="component" value="Unassembled WGS sequence"/>
</dbReference>
<name>A0A512PPS3_9LACO</name>
<protein>
    <submittedName>
        <fullName evidence="1">Uncharacterized protein</fullName>
    </submittedName>
</protein>
<dbReference type="AlphaFoldDB" id="A0A512PPS3"/>
<evidence type="ECO:0000313" key="2">
    <source>
        <dbReference type="Proteomes" id="UP000321569"/>
    </source>
</evidence>
<accession>A0A512PPS3</accession>
<comment type="caution">
    <text evidence="1">The sequence shown here is derived from an EMBL/GenBank/DDBJ whole genome shotgun (WGS) entry which is preliminary data.</text>
</comment>